<comment type="caution">
    <text evidence="2">The sequence shown here is derived from an EMBL/GenBank/DDBJ whole genome shotgun (WGS) entry which is preliminary data.</text>
</comment>
<dbReference type="SUPFAM" id="SSF63380">
    <property type="entry name" value="Riboflavin synthase domain-like"/>
    <property type="match status" value="1"/>
</dbReference>
<keyword evidence="3" id="KW-1185">Reference proteome</keyword>
<dbReference type="Gene3D" id="2.40.30.10">
    <property type="entry name" value="Translation factors"/>
    <property type="match status" value="1"/>
</dbReference>
<dbReference type="Proteomes" id="UP001180845">
    <property type="component" value="Unassembled WGS sequence"/>
</dbReference>
<dbReference type="GO" id="GO:0016491">
    <property type="term" value="F:oxidoreductase activity"/>
    <property type="evidence" value="ECO:0007669"/>
    <property type="project" value="InterPro"/>
</dbReference>
<evidence type="ECO:0000313" key="2">
    <source>
        <dbReference type="EMBL" id="MDR7299934.1"/>
    </source>
</evidence>
<name>A0AAE4CJQ1_9ACTN</name>
<dbReference type="AlphaFoldDB" id="A0AAE4CJQ1"/>
<accession>A0AAE4CJQ1</accession>
<dbReference type="Pfam" id="PF08021">
    <property type="entry name" value="FAD_binding_9"/>
    <property type="match status" value="1"/>
</dbReference>
<dbReference type="InterPro" id="IPR017938">
    <property type="entry name" value="Riboflavin_synthase-like_b-brl"/>
</dbReference>
<feature type="domain" description="FAD-binding FR-type" evidence="1">
    <location>
        <begin position="18"/>
        <end position="145"/>
    </location>
</feature>
<dbReference type="RefSeq" id="WP_310267845.1">
    <property type="nucleotide sequence ID" value="NZ_JAVDXW010000001.1"/>
</dbReference>
<dbReference type="PANTHER" id="PTHR30157">
    <property type="entry name" value="FERRIC REDUCTASE, NADPH-DEPENDENT"/>
    <property type="match status" value="1"/>
</dbReference>
<dbReference type="PANTHER" id="PTHR30157:SF0">
    <property type="entry name" value="NADPH-DEPENDENT FERRIC-CHELATE REDUCTASE"/>
    <property type="match status" value="1"/>
</dbReference>
<reference evidence="2" key="1">
    <citation type="submission" date="2023-07" db="EMBL/GenBank/DDBJ databases">
        <title>Sequencing the genomes of 1000 actinobacteria strains.</title>
        <authorList>
            <person name="Klenk H.-P."/>
        </authorList>
    </citation>
    <scope>NUCLEOTIDE SEQUENCE</scope>
    <source>
        <strain evidence="2">DSM 45977</strain>
    </source>
</reference>
<evidence type="ECO:0000313" key="3">
    <source>
        <dbReference type="Proteomes" id="UP001180845"/>
    </source>
</evidence>
<evidence type="ECO:0000259" key="1">
    <source>
        <dbReference type="PROSITE" id="PS51384"/>
    </source>
</evidence>
<dbReference type="InterPro" id="IPR039261">
    <property type="entry name" value="FNR_nucleotide-bd"/>
</dbReference>
<dbReference type="InterPro" id="IPR007037">
    <property type="entry name" value="SIP_rossman_dom"/>
</dbReference>
<dbReference type="PROSITE" id="PS51384">
    <property type="entry name" value="FAD_FR"/>
    <property type="match status" value="1"/>
</dbReference>
<dbReference type="CDD" id="cd06193">
    <property type="entry name" value="siderophore_interacting"/>
    <property type="match status" value="1"/>
</dbReference>
<gene>
    <name evidence="2" type="ORF">JOF55_000115</name>
</gene>
<dbReference type="InterPro" id="IPR013113">
    <property type="entry name" value="SIP_FAD-bd"/>
</dbReference>
<dbReference type="EMBL" id="JAVDXW010000001">
    <property type="protein sequence ID" value="MDR7299934.1"/>
    <property type="molecule type" value="Genomic_DNA"/>
</dbReference>
<dbReference type="InterPro" id="IPR039374">
    <property type="entry name" value="SIP_fam"/>
</dbReference>
<dbReference type="Gene3D" id="3.40.50.80">
    <property type="entry name" value="Nucleotide-binding domain of ferredoxin-NADP reductase (FNR) module"/>
    <property type="match status" value="1"/>
</dbReference>
<sequence length="288" mass="31325">MATNAPVRPGTATTVPAYVVFPAQVTGVRRLSPNLVRITFGGAELAGMTSGGLDQRSKLLFPLPGQDAPRLPEEDPTIRAVRAMPRRLRPVPRTYTIRAYRPESHEFDIDFVVHGDTGPGSAFAQRARLGDRIGVLGPNAHCEHIDRAGGVEYDLGMLGRHTLIVGDETALPAIGSILETLPAGVRATALVEIPEAADAQSLVTSAELDIHWLPRCELGRRRGTALLEELRSMPLPSDDVYAWVSGEASMVKAARRHLVDDRGLDRRAVTFMGYWRPGTTEDPQNDRG</sequence>
<proteinExistence type="predicted"/>
<protein>
    <submittedName>
        <fullName evidence="2">NADPH-dependent ferric siderophore reductase</fullName>
    </submittedName>
</protein>
<dbReference type="Pfam" id="PF04954">
    <property type="entry name" value="SIP"/>
    <property type="match status" value="1"/>
</dbReference>
<dbReference type="InterPro" id="IPR017927">
    <property type="entry name" value="FAD-bd_FR_type"/>
</dbReference>
<organism evidence="2 3">
    <name type="scientific">Haloactinomyces albus</name>
    <dbReference type="NCBI Taxonomy" id="1352928"/>
    <lineage>
        <taxon>Bacteria</taxon>
        <taxon>Bacillati</taxon>
        <taxon>Actinomycetota</taxon>
        <taxon>Actinomycetes</taxon>
        <taxon>Actinopolysporales</taxon>
        <taxon>Actinopolysporaceae</taxon>
        <taxon>Haloactinomyces</taxon>
    </lineage>
</organism>